<comment type="caution">
    <text evidence="2">The sequence shown here is derived from an EMBL/GenBank/DDBJ whole genome shotgun (WGS) entry which is preliminary data.</text>
</comment>
<keyword evidence="3" id="KW-1185">Reference proteome</keyword>
<dbReference type="Proteomes" id="UP000187203">
    <property type="component" value="Unassembled WGS sequence"/>
</dbReference>
<sequence>MGSRMAARSAADKVKRERTTFDKVMKARAVTYGSRSLPQK</sequence>
<feature type="region of interest" description="Disordered" evidence="1">
    <location>
        <begin position="1"/>
        <end position="20"/>
    </location>
</feature>
<organism evidence="2 3">
    <name type="scientific">Corchorus olitorius</name>
    <dbReference type="NCBI Taxonomy" id="93759"/>
    <lineage>
        <taxon>Eukaryota</taxon>
        <taxon>Viridiplantae</taxon>
        <taxon>Streptophyta</taxon>
        <taxon>Embryophyta</taxon>
        <taxon>Tracheophyta</taxon>
        <taxon>Spermatophyta</taxon>
        <taxon>Magnoliopsida</taxon>
        <taxon>eudicotyledons</taxon>
        <taxon>Gunneridae</taxon>
        <taxon>Pentapetalae</taxon>
        <taxon>rosids</taxon>
        <taxon>malvids</taxon>
        <taxon>Malvales</taxon>
        <taxon>Malvaceae</taxon>
        <taxon>Grewioideae</taxon>
        <taxon>Apeibeae</taxon>
        <taxon>Corchorus</taxon>
    </lineage>
</organism>
<protein>
    <submittedName>
        <fullName evidence="2">Uncharacterized protein</fullName>
    </submittedName>
</protein>
<gene>
    <name evidence="2" type="ORF">COLO4_02619</name>
</gene>
<accession>A0A1R3L0L7</accession>
<name>A0A1R3L0L7_9ROSI</name>
<dbReference type="AlphaFoldDB" id="A0A1R3L0L7"/>
<dbReference type="EMBL" id="AWUE01005694">
    <property type="protein sequence ID" value="OMP12895.1"/>
    <property type="molecule type" value="Genomic_DNA"/>
</dbReference>
<proteinExistence type="predicted"/>
<evidence type="ECO:0000313" key="2">
    <source>
        <dbReference type="EMBL" id="OMP12895.1"/>
    </source>
</evidence>
<feature type="compositionally biased region" description="Basic and acidic residues" evidence="1">
    <location>
        <begin position="10"/>
        <end position="20"/>
    </location>
</feature>
<reference evidence="3" key="1">
    <citation type="submission" date="2013-09" db="EMBL/GenBank/DDBJ databases">
        <title>Corchorus olitorius genome sequencing.</title>
        <authorList>
            <person name="Alam M."/>
            <person name="Haque M.S."/>
            <person name="Islam M.S."/>
            <person name="Emdad E.M."/>
            <person name="Islam M.M."/>
            <person name="Ahmed B."/>
            <person name="Halim A."/>
            <person name="Hossen Q.M.M."/>
            <person name="Hossain M.Z."/>
            <person name="Ahmed R."/>
            <person name="Khan M.M."/>
            <person name="Islam R."/>
            <person name="Rashid M.M."/>
            <person name="Khan S.A."/>
            <person name="Rahman M.S."/>
            <person name="Alam M."/>
            <person name="Yahiya A.S."/>
            <person name="Khan M.S."/>
            <person name="Azam M.S."/>
            <person name="Haque T."/>
            <person name="Lashkar M.Z.H."/>
            <person name="Akhand A.I."/>
            <person name="Morshed G."/>
            <person name="Roy S."/>
            <person name="Uddin K.S."/>
            <person name="Rabeya T."/>
            <person name="Hossain A.S."/>
            <person name="Chowdhury A."/>
            <person name="Snigdha A.R."/>
            <person name="Mortoza M.S."/>
            <person name="Matin S.A."/>
            <person name="Hoque S.M.E."/>
            <person name="Islam M.K."/>
            <person name="Roy D.K."/>
            <person name="Haider R."/>
            <person name="Moosa M.M."/>
            <person name="Elias S.M."/>
            <person name="Hasan A.M."/>
            <person name="Jahan S."/>
            <person name="Shafiuddin M."/>
            <person name="Mahmood N."/>
            <person name="Shommy N.S."/>
        </authorList>
    </citation>
    <scope>NUCLEOTIDE SEQUENCE [LARGE SCALE GENOMIC DNA]</scope>
    <source>
        <strain evidence="3">cv. O-4</strain>
    </source>
</reference>
<evidence type="ECO:0000313" key="3">
    <source>
        <dbReference type="Proteomes" id="UP000187203"/>
    </source>
</evidence>
<evidence type="ECO:0000256" key="1">
    <source>
        <dbReference type="SAM" id="MobiDB-lite"/>
    </source>
</evidence>